<evidence type="ECO:0000256" key="4">
    <source>
        <dbReference type="ARBA" id="ARBA00022574"/>
    </source>
</evidence>
<dbReference type="Gene3D" id="1.25.40.1030">
    <property type="match status" value="1"/>
</dbReference>
<dbReference type="InterPro" id="IPR040251">
    <property type="entry name" value="SEC31-like"/>
</dbReference>
<dbReference type="Pfam" id="PF00400">
    <property type="entry name" value="WD40"/>
    <property type="match status" value="1"/>
</dbReference>
<evidence type="ECO:0000256" key="8">
    <source>
        <dbReference type="ARBA" id="ARBA00022927"/>
    </source>
</evidence>
<feature type="compositionally biased region" description="Polar residues" evidence="9">
    <location>
        <begin position="733"/>
        <end position="742"/>
    </location>
</feature>
<dbReference type="InterPro" id="IPR019775">
    <property type="entry name" value="WD40_repeat_CS"/>
</dbReference>
<keyword evidence="4" id="KW-0853">WD repeat</keyword>
<proteinExistence type="inferred from homology"/>
<organism evidence="10 11">
    <name type="scientific">Giardia intestinalis (strain ATCC 50803 / WB clone C6)</name>
    <name type="common">Giardia lamblia</name>
    <dbReference type="NCBI Taxonomy" id="184922"/>
    <lineage>
        <taxon>Eukaryota</taxon>
        <taxon>Metamonada</taxon>
        <taxon>Diplomonadida</taxon>
        <taxon>Hexamitidae</taxon>
        <taxon>Giardiinae</taxon>
        <taxon>Giardia</taxon>
    </lineage>
</organism>
<dbReference type="FunFam" id="2.130.10.10:FF:001436">
    <property type="entry name" value="Putative WD-repeat family protein"/>
    <property type="match status" value="1"/>
</dbReference>
<dbReference type="SUPFAM" id="SSF50978">
    <property type="entry name" value="WD40 repeat-like"/>
    <property type="match status" value="1"/>
</dbReference>
<dbReference type="EMBL" id="AACB03000002">
    <property type="protein sequence ID" value="KAE8304275.1"/>
    <property type="molecule type" value="Genomic_DNA"/>
</dbReference>
<dbReference type="HOGENOM" id="CLU_295517_0_0_1"/>
<protein>
    <submittedName>
        <fullName evidence="10">Sec31</fullName>
    </submittedName>
</protein>
<dbReference type="PANTHER" id="PTHR13923:SF11">
    <property type="entry name" value="SECRETORY 31, ISOFORM D"/>
    <property type="match status" value="1"/>
</dbReference>
<keyword evidence="7" id="KW-0931">ER-Golgi transport</keyword>
<dbReference type="GO" id="GO:0005198">
    <property type="term" value="F:structural molecule activity"/>
    <property type="evidence" value="ECO:0000318"/>
    <property type="project" value="GO_Central"/>
</dbReference>
<dbReference type="GO" id="GO:0070971">
    <property type="term" value="C:endoplasmic reticulum exit site"/>
    <property type="evidence" value="ECO:0000318"/>
    <property type="project" value="GO_Central"/>
</dbReference>
<dbReference type="GO" id="GO:0090110">
    <property type="term" value="P:COPII-coated vesicle cargo loading"/>
    <property type="evidence" value="ECO:0000318"/>
    <property type="project" value="GO_Central"/>
</dbReference>
<dbReference type="PROSITE" id="PS50082">
    <property type="entry name" value="WD_REPEATS_2"/>
    <property type="match status" value="2"/>
</dbReference>
<keyword evidence="5" id="KW-0677">Repeat</keyword>
<dbReference type="InterPro" id="IPR001680">
    <property type="entry name" value="WD40_rpt"/>
</dbReference>
<evidence type="ECO:0000313" key="11">
    <source>
        <dbReference type="Proteomes" id="UP000001548"/>
    </source>
</evidence>
<dbReference type="STRING" id="184922.A8BR71"/>
<dbReference type="GO" id="GO:0007029">
    <property type="term" value="P:endoplasmic reticulum organization"/>
    <property type="evidence" value="ECO:0000318"/>
    <property type="project" value="GO_Central"/>
</dbReference>
<dbReference type="InterPro" id="IPR036322">
    <property type="entry name" value="WD40_repeat_dom_sf"/>
</dbReference>
<dbReference type="InterPro" id="IPR015943">
    <property type="entry name" value="WD40/YVTN_repeat-like_dom_sf"/>
</dbReference>
<evidence type="ECO:0000256" key="9">
    <source>
        <dbReference type="SAM" id="MobiDB-lite"/>
    </source>
</evidence>
<comment type="subcellular location">
    <subcellularLocation>
        <location evidence="1">Endoplasmic reticulum</location>
    </subcellularLocation>
</comment>
<comment type="similarity">
    <text evidence="2">Belongs to the WD repeat SEC31 family.</text>
</comment>
<dbReference type="RefSeq" id="XP_001705443.1">
    <property type="nucleotide sequence ID" value="XM_001705391.1"/>
</dbReference>
<name>A8BR71_GIAIC</name>
<reference evidence="10 11" key="1">
    <citation type="journal article" date="2007" name="Science">
        <title>Genomic minimalism in the early diverging intestinal parasite Giardia lamblia.</title>
        <authorList>
            <person name="Morrison H.G."/>
            <person name="McArthur A.G."/>
            <person name="Gillin F.D."/>
            <person name="Aley S.B."/>
            <person name="Adam R.D."/>
            <person name="Olsen G.J."/>
            <person name="Best A.A."/>
            <person name="Cande W.Z."/>
            <person name="Chen F."/>
            <person name="Cipriano M.J."/>
            <person name="Davids B.J."/>
            <person name="Dawson S.C."/>
            <person name="Elmendorf H.G."/>
            <person name="Hehl A.B."/>
            <person name="Holder M.E."/>
            <person name="Huse S.M."/>
            <person name="Kim U.U."/>
            <person name="Lasek-Nesselquist E."/>
            <person name="Manning G."/>
            <person name="Nigam A."/>
            <person name="Nixon J.E."/>
            <person name="Palm D."/>
            <person name="Passamaneck N.E."/>
            <person name="Prabhu A."/>
            <person name="Reich C.I."/>
            <person name="Reiner D.S."/>
            <person name="Samuelson J."/>
            <person name="Svard S.G."/>
            <person name="Sogin M.L."/>
        </authorList>
    </citation>
    <scope>NUCLEOTIDE SEQUENCE [LARGE SCALE GENOMIC DNA]</scope>
    <source>
        <strain evidence="10 11">WB C6</strain>
    </source>
</reference>
<dbReference type="VEuPathDB" id="GiardiaDB:GL50803_2562"/>
<evidence type="ECO:0000256" key="3">
    <source>
        <dbReference type="ARBA" id="ARBA00022448"/>
    </source>
</evidence>
<dbReference type="PROSITE" id="PS00678">
    <property type="entry name" value="WD_REPEATS_1"/>
    <property type="match status" value="1"/>
</dbReference>
<dbReference type="GeneID" id="5698323"/>
<dbReference type="AlphaFoldDB" id="A8BR71"/>
<gene>
    <name evidence="10" type="ORF">GL50803_002562</name>
</gene>
<accession>A8BR71</accession>
<keyword evidence="6" id="KW-0256">Endoplasmic reticulum</keyword>
<dbReference type="GO" id="GO:0030127">
    <property type="term" value="C:COPII vesicle coat"/>
    <property type="evidence" value="ECO:0000318"/>
    <property type="project" value="GO_Central"/>
</dbReference>
<feature type="compositionally biased region" description="Low complexity" evidence="9">
    <location>
        <begin position="892"/>
        <end position="905"/>
    </location>
</feature>
<dbReference type="KEGG" id="gla:GL50803_002562"/>
<keyword evidence="8" id="KW-0653">Protein transport</keyword>
<dbReference type="SMART" id="SM00320">
    <property type="entry name" value="WD40"/>
    <property type="match status" value="4"/>
</dbReference>
<evidence type="ECO:0000256" key="7">
    <source>
        <dbReference type="ARBA" id="ARBA00022892"/>
    </source>
</evidence>
<keyword evidence="3" id="KW-0813">Transport</keyword>
<evidence type="ECO:0000256" key="1">
    <source>
        <dbReference type="ARBA" id="ARBA00004240"/>
    </source>
</evidence>
<dbReference type="Proteomes" id="UP000001548">
    <property type="component" value="Unassembled WGS sequence"/>
</dbReference>
<dbReference type="GO" id="GO:0015031">
    <property type="term" value="P:protein transport"/>
    <property type="evidence" value="ECO:0007669"/>
    <property type="project" value="UniProtKB-KW"/>
</dbReference>
<evidence type="ECO:0000256" key="5">
    <source>
        <dbReference type="ARBA" id="ARBA00022737"/>
    </source>
</evidence>
<dbReference type="Gene3D" id="2.130.10.10">
    <property type="entry name" value="YVTN repeat-like/Quinoprotein amine dehydrogenase"/>
    <property type="match status" value="1"/>
</dbReference>
<dbReference type="PANTHER" id="PTHR13923">
    <property type="entry name" value="SEC31-RELATED PROTEIN"/>
    <property type="match status" value="1"/>
</dbReference>
<feature type="region of interest" description="Disordered" evidence="9">
    <location>
        <begin position="892"/>
        <end position="911"/>
    </location>
</feature>
<evidence type="ECO:0000256" key="2">
    <source>
        <dbReference type="ARBA" id="ARBA00009358"/>
    </source>
</evidence>
<comment type="caution">
    <text evidence="10">The sequence shown here is derived from an EMBL/GenBank/DDBJ whole genome shotgun (WGS) entry which is preliminary data.</text>
</comment>
<sequence length="1024" mass="109783">MRLFSLQECGHLAWSPVSMQFALATSSANITETFVSETSLSVYSLDIDSVTPVREFSWPFAAEFTCLLWSTSDSIIAGFEDGSLSIGPWNDMGNAIRLQAHNAALSALSCSEAYSLPLLATGSATGEVSFWDLNTRALWHAVKSREGAAAHHGAIVQISWNPKVPRICCTASQDGTVSIWDMDKKGGLMSLRGDDTPLVSALFSPDVATVVFTVNTAGLVSMWDLRQKTHPVSTSRLQLPANVVPESMFIHQYEKTFLYIPTSDGKCFFFLPKQTDLVFMGSIDSIGTHINASPFYPGYFLSQVCDPVQFSSKTEGHFLPSLIPLPLLSEHVELLPSPVLLHPLFLFAENCPEDISDNYDFAPRAIVSIDSHNVMIDGKQRQSMEGLFSLTQVRDAGAVLSQIEHVLAVPIDAHSCPLPLHTDLSLQPPDKIFRALLSAGSSGILSWLTSTEASSKINFVKQVVAHPASQPVVASDGRDFFDDIQNSFPDSFPENEILEPSVSASDRFSSYYSFLYNNDLESAAAYAANSGDFGLAFYIASKKSNKELLNSVSDSFRKAMKSNFIKAVDSMETGYAAIIECLPPENWFYHLKIAASYGGEQAIREVAATLLQRSTSFSPSLLTALTILAGRIPEAFELAASTSSLLDTLVMGLLCVSQGVSMTGGGVFRILEGLVDIVVSQGDENLAATLRGKFSLNKSNLTPQSAPFVEKIQEKGAPLSSTTHTKQGRRSRASTIPQVTGNTLLPPQLATASLFSGPAPPAPITASIAPGMSSTQTSVPLAVPPMSYTTPAQTASSFPAVPQIALNSAITPPIPHIPMAQPSVQPQSAVLPLESPQTPILSIAQPPSVISAPSVRLPQAEVPLAAPPSITAPAPPTVNGAISTEVVQVTTTTAPQARAPRRQPTQSLSAGQPYDVIHNIATNGSANAERFKALVLRYADVDQLGFLKYYTKLGDCIIHLAEQGVLSADTISVLGRYIAGLEMGNGQAATEAIKGMAARKQRLYTEELSTWAAPLKIMARALCK</sequence>
<evidence type="ECO:0000256" key="6">
    <source>
        <dbReference type="ARBA" id="ARBA00022824"/>
    </source>
</evidence>
<evidence type="ECO:0000313" key="10">
    <source>
        <dbReference type="EMBL" id="KAE8304275.1"/>
    </source>
</evidence>
<dbReference type="PROSITE" id="PS50294">
    <property type="entry name" value="WD_REPEATS_REGION"/>
    <property type="match status" value="1"/>
</dbReference>
<keyword evidence="11" id="KW-1185">Reference proteome</keyword>
<dbReference type="OMA" id="ICCTASQ"/>
<feature type="region of interest" description="Disordered" evidence="9">
    <location>
        <begin position="715"/>
        <end position="742"/>
    </location>
</feature>